<dbReference type="InterPro" id="IPR011006">
    <property type="entry name" value="CheY-like_superfamily"/>
</dbReference>
<evidence type="ECO:0000256" key="1">
    <source>
        <dbReference type="ARBA" id="ARBA00004496"/>
    </source>
</evidence>
<dbReference type="InterPro" id="IPR001789">
    <property type="entry name" value="Sig_transdc_resp-reg_receiver"/>
</dbReference>
<keyword evidence="6" id="KW-0805">Transcription regulation</keyword>
<dbReference type="Gene3D" id="3.40.50.2300">
    <property type="match status" value="1"/>
</dbReference>
<comment type="function">
    <text evidence="9">May play the central regulatory role in sporulation. It may be an element of the effector pathway responsible for the activation of sporulation genes in response to nutritional stress. Spo0A may act in concert with spo0H (a sigma factor) to control the expression of some genes that are critical to the sporulation process.</text>
</comment>
<sequence>MKVLLVEDEELTRDGICMCIPWEKLGISSVVTAEDGEEGLARALEEKPDIIMADVRMPRMDGITMAFEIRKVLKRCRFIFISGYCDKEYLKSAIRLSAVNYIEKPVEPSEVVEALKASILQLEKEKRRDAMEEEYYARLNGLAEEVPSEDQIPQSWTSSMHLADKIEKYIREHFSDPDLSLTLLADHFSLSKQYMCWLYKKEKQETINQFLTRTRLKWAKEYMRRNPQVKIKQVAEKSGFGDCSYFIKIYKKQEQITPADFLNSLRQGAQP</sequence>
<dbReference type="InterPro" id="IPR018062">
    <property type="entry name" value="HTH_AraC-typ_CS"/>
</dbReference>
<dbReference type="SMART" id="SM00448">
    <property type="entry name" value="REC"/>
    <property type="match status" value="1"/>
</dbReference>
<evidence type="ECO:0000259" key="12">
    <source>
        <dbReference type="PROSITE" id="PS50110"/>
    </source>
</evidence>
<accession>A0A9D1EUI5</accession>
<keyword evidence="5" id="KW-0902">Two-component regulatory system</keyword>
<feature type="modified residue" description="4-aspartylphosphate" evidence="10">
    <location>
        <position position="54"/>
    </location>
</feature>
<evidence type="ECO:0000313" key="13">
    <source>
        <dbReference type="EMBL" id="HIS32517.1"/>
    </source>
</evidence>
<dbReference type="Gene3D" id="1.10.10.60">
    <property type="entry name" value="Homeodomain-like"/>
    <property type="match status" value="2"/>
</dbReference>
<keyword evidence="7" id="KW-0238">DNA-binding</keyword>
<evidence type="ECO:0000256" key="7">
    <source>
        <dbReference type="ARBA" id="ARBA00023125"/>
    </source>
</evidence>
<dbReference type="PANTHER" id="PTHR42713">
    <property type="entry name" value="HISTIDINE KINASE-RELATED"/>
    <property type="match status" value="1"/>
</dbReference>
<dbReference type="InterPro" id="IPR051552">
    <property type="entry name" value="HptR"/>
</dbReference>
<dbReference type="AlphaFoldDB" id="A0A9D1EUI5"/>
<evidence type="ECO:0000256" key="8">
    <source>
        <dbReference type="ARBA" id="ARBA00023163"/>
    </source>
</evidence>
<evidence type="ECO:0000256" key="4">
    <source>
        <dbReference type="ARBA" id="ARBA00022553"/>
    </source>
</evidence>
<evidence type="ECO:0000256" key="6">
    <source>
        <dbReference type="ARBA" id="ARBA00023015"/>
    </source>
</evidence>
<feature type="domain" description="Response regulatory" evidence="12">
    <location>
        <begin position="2"/>
        <end position="119"/>
    </location>
</feature>
<dbReference type="EMBL" id="DVIQ01000085">
    <property type="protein sequence ID" value="HIS32517.1"/>
    <property type="molecule type" value="Genomic_DNA"/>
</dbReference>
<evidence type="ECO:0000259" key="11">
    <source>
        <dbReference type="PROSITE" id="PS01124"/>
    </source>
</evidence>
<dbReference type="PROSITE" id="PS50110">
    <property type="entry name" value="RESPONSE_REGULATORY"/>
    <property type="match status" value="1"/>
</dbReference>
<evidence type="ECO:0000256" key="5">
    <source>
        <dbReference type="ARBA" id="ARBA00023012"/>
    </source>
</evidence>
<evidence type="ECO:0000256" key="9">
    <source>
        <dbReference type="ARBA" id="ARBA00024867"/>
    </source>
</evidence>
<evidence type="ECO:0000256" key="3">
    <source>
        <dbReference type="ARBA" id="ARBA00022490"/>
    </source>
</evidence>
<feature type="domain" description="HTH araC/xylS-type" evidence="11">
    <location>
        <begin position="164"/>
        <end position="264"/>
    </location>
</feature>
<evidence type="ECO:0000256" key="2">
    <source>
        <dbReference type="ARBA" id="ARBA00018672"/>
    </source>
</evidence>
<proteinExistence type="predicted"/>
<comment type="caution">
    <text evidence="13">The sequence shown here is derived from an EMBL/GenBank/DDBJ whole genome shotgun (WGS) entry which is preliminary data.</text>
</comment>
<dbReference type="GO" id="GO:0000160">
    <property type="term" value="P:phosphorelay signal transduction system"/>
    <property type="evidence" value="ECO:0007669"/>
    <property type="project" value="UniProtKB-KW"/>
</dbReference>
<keyword evidence="3" id="KW-0963">Cytoplasm</keyword>
<dbReference type="PANTHER" id="PTHR42713:SF3">
    <property type="entry name" value="TRANSCRIPTIONAL REGULATORY PROTEIN HPTR"/>
    <property type="match status" value="1"/>
</dbReference>
<evidence type="ECO:0000256" key="10">
    <source>
        <dbReference type="PROSITE-ProRule" id="PRU00169"/>
    </source>
</evidence>
<keyword evidence="4 10" id="KW-0597">Phosphoprotein</keyword>
<dbReference type="Pfam" id="PF12833">
    <property type="entry name" value="HTH_18"/>
    <property type="match status" value="1"/>
</dbReference>
<dbReference type="GO" id="GO:0043565">
    <property type="term" value="F:sequence-specific DNA binding"/>
    <property type="evidence" value="ECO:0007669"/>
    <property type="project" value="InterPro"/>
</dbReference>
<dbReference type="GO" id="GO:0003700">
    <property type="term" value="F:DNA-binding transcription factor activity"/>
    <property type="evidence" value="ECO:0007669"/>
    <property type="project" value="InterPro"/>
</dbReference>
<dbReference type="PROSITE" id="PS01124">
    <property type="entry name" value="HTH_ARAC_FAMILY_2"/>
    <property type="match status" value="1"/>
</dbReference>
<dbReference type="PROSITE" id="PS00041">
    <property type="entry name" value="HTH_ARAC_FAMILY_1"/>
    <property type="match status" value="1"/>
</dbReference>
<reference evidence="13" key="1">
    <citation type="submission" date="2020-10" db="EMBL/GenBank/DDBJ databases">
        <authorList>
            <person name="Gilroy R."/>
        </authorList>
    </citation>
    <scope>NUCLEOTIDE SEQUENCE</scope>
    <source>
        <strain evidence="13">CHK190-19873</strain>
    </source>
</reference>
<reference evidence="13" key="2">
    <citation type="journal article" date="2021" name="PeerJ">
        <title>Extensive microbial diversity within the chicken gut microbiome revealed by metagenomics and culture.</title>
        <authorList>
            <person name="Gilroy R."/>
            <person name="Ravi A."/>
            <person name="Getino M."/>
            <person name="Pursley I."/>
            <person name="Horton D.L."/>
            <person name="Alikhan N.F."/>
            <person name="Baker D."/>
            <person name="Gharbi K."/>
            <person name="Hall N."/>
            <person name="Watson M."/>
            <person name="Adriaenssens E.M."/>
            <person name="Foster-Nyarko E."/>
            <person name="Jarju S."/>
            <person name="Secka A."/>
            <person name="Antonio M."/>
            <person name="Oren A."/>
            <person name="Chaudhuri R.R."/>
            <person name="La Ragione R."/>
            <person name="Hildebrand F."/>
            <person name="Pallen M.J."/>
        </authorList>
    </citation>
    <scope>NUCLEOTIDE SEQUENCE</scope>
    <source>
        <strain evidence="13">CHK190-19873</strain>
    </source>
</reference>
<dbReference type="SMART" id="SM00342">
    <property type="entry name" value="HTH_ARAC"/>
    <property type="match status" value="1"/>
</dbReference>
<dbReference type="Proteomes" id="UP000823935">
    <property type="component" value="Unassembled WGS sequence"/>
</dbReference>
<dbReference type="SUPFAM" id="SSF46689">
    <property type="entry name" value="Homeodomain-like"/>
    <property type="match status" value="1"/>
</dbReference>
<dbReference type="CDD" id="cd17536">
    <property type="entry name" value="REC_YesN-like"/>
    <property type="match status" value="1"/>
</dbReference>
<evidence type="ECO:0000313" key="14">
    <source>
        <dbReference type="Proteomes" id="UP000823935"/>
    </source>
</evidence>
<name>A0A9D1EUI5_9FIRM</name>
<dbReference type="SUPFAM" id="SSF52172">
    <property type="entry name" value="CheY-like"/>
    <property type="match status" value="1"/>
</dbReference>
<dbReference type="InterPro" id="IPR009057">
    <property type="entry name" value="Homeodomain-like_sf"/>
</dbReference>
<dbReference type="GO" id="GO:0005737">
    <property type="term" value="C:cytoplasm"/>
    <property type="evidence" value="ECO:0007669"/>
    <property type="project" value="UniProtKB-SubCell"/>
</dbReference>
<dbReference type="InterPro" id="IPR018060">
    <property type="entry name" value="HTH_AraC"/>
</dbReference>
<comment type="subcellular location">
    <subcellularLocation>
        <location evidence="1">Cytoplasm</location>
    </subcellularLocation>
</comment>
<dbReference type="Pfam" id="PF00072">
    <property type="entry name" value="Response_reg"/>
    <property type="match status" value="1"/>
</dbReference>
<protein>
    <recommendedName>
        <fullName evidence="2">Stage 0 sporulation protein A homolog</fullName>
    </recommendedName>
</protein>
<organism evidence="13 14">
    <name type="scientific">Candidatus Limivivens intestinipullorum</name>
    <dbReference type="NCBI Taxonomy" id="2840858"/>
    <lineage>
        <taxon>Bacteria</taxon>
        <taxon>Bacillati</taxon>
        <taxon>Bacillota</taxon>
        <taxon>Clostridia</taxon>
        <taxon>Lachnospirales</taxon>
        <taxon>Lachnospiraceae</taxon>
        <taxon>Lachnospiraceae incertae sedis</taxon>
        <taxon>Candidatus Limivivens</taxon>
    </lineage>
</organism>
<gene>
    <name evidence="13" type="ORF">IAB44_13385</name>
</gene>
<keyword evidence="8" id="KW-0804">Transcription</keyword>